<dbReference type="EMBL" id="BAAAFH010000003">
    <property type="protein sequence ID" value="GAA0874476.1"/>
    <property type="molecule type" value="Genomic_DNA"/>
</dbReference>
<evidence type="ECO:0000313" key="3">
    <source>
        <dbReference type="Proteomes" id="UP001501126"/>
    </source>
</evidence>
<proteinExistence type="predicted"/>
<keyword evidence="1" id="KW-0472">Membrane</keyword>
<name>A0ABP3Y2E2_9FLAO</name>
<protein>
    <submittedName>
        <fullName evidence="2">Uncharacterized protein</fullName>
    </submittedName>
</protein>
<feature type="transmembrane region" description="Helical" evidence="1">
    <location>
        <begin position="141"/>
        <end position="157"/>
    </location>
</feature>
<feature type="transmembrane region" description="Helical" evidence="1">
    <location>
        <begin position="118"/>
        <end position="135"/>
    </location>
</feature>
<sequence>MLSSISILIISILLISPDTLLQSRYYRLIFNTQNDTSLNKREELTEYGFQIIENKPILGEFAYHKDLCSGCYTHNVFSFWFEFGISGIIFAVSTSIFMIYTGIQLLRLSKKEKNNSNFLLVSMLIITYSLIGIMFSKHWNYTTFYIALGAAFYFAEYRKLKYK</sequence>
<organism evidence="2 3">
    <name type="scientific">Wandonia haliotis</name>
    <dbReference type="NCBI Taxonomy" id="574963"/>
    <lineage>
        <taxon>Bacteria</taxon>
        <taxon>Pseudomonadati</taxon>
        <taxon>Bacteroidota</taxon>
        <taxon>Flavobacteriia</taxon>
        <taxon>Flavobacteriales</taxon>
        <taxon>Crocinitomicaceae</taxon>
        <taxon>Wandonia</taxon>
    </lineage>
</organism>
<accession>A0ABP3Y2E2</accession>
<reference evidence="3" key="1">
    <citation type="journal article" date="2019" name="Int. J. Syst. Evol. Microbiol.">
        <title>The Global Catalogue of Microorganisms (GCM) 10K type strain sequencing project: providing services to taxonomists for standard genome sequencing and annotation.</title>
        <authorList>
            <consortium name="The Broad Institute Genomics Platform"/>
            <consortium name="The Broad Institute Genome Sequencing Center for Infectious Disease"/>
            <person name="Wu L."/>
            <person name="Ma J."/>
        </authorList>
    </citation>
    <scope>NUCLEOTIDE SEQUENCE [LARGE SCALE GENOMIC DNA]</scope>
    <source>
        <strain evidence="3">JCM 16083</strain>
    </source>
</reference>
<keyword evidence="3" id="KW-1185">Reference proteome</keyword>
<dbReference type="Proteomes" id="UP001501126">
    <property type="component" value="Unassembled WGS sequence"/>
</dbReference>
<evidence type="ECO:0000313" key="2">
    <source>
        <dbReference type="EMBL" id="GAA0874476.1"/>
    </source>
</evidence>
<evidence type="ECO:0000256" key="1">
    <source>
        <dbReference type="SAM" id="Phobius"/>
    </source>
</evidence>
<gene>
    <name evidence="2" type="ORF">GCM10009118_08840</name>
</gene>
<comment type="caution">
    <text evidence="2">The sequence shown here is derived from an EMBL/GenBank/DDBJ whole genome shotgun (WGS) entry which is preliminary data.</text>
</comment>
<feature type="transmembrane region" description="Helical" evidence="1">
    <location>
        <begin position="83"/>
        <end position="106"/>
    </location>
</feature>
<keyword evidence="1" id="KW-1133">Transmembrane helix</keyword>
<keyword evidence="1" id="KW-0812">Transmembrane</keyword>